<comment type="caution">
    <text evidence="2">The sequence shown here is derived from an EMBL/GenBank/DDBJ whole genome shotgun (WGS) entry which is preliminary data.</text>
</comment>
<keyword evidence="3" id="KW-1185">Reference proteome</keyword>
<reference evidence="2 3" key="1">
    <citation type="submission" date="2019-01" db="EMBL/GenBank/DDBJ databases">
        <authorList>
            <person name="Chen W.-M."/>
        </authorList>
    </citation>
    <scope>NUCLEOTIDE SEQUENCE [LARGE SCALE GENOMIC DNA]</scope>
    <source>
        <strain evidence="2 3">YBJ-36</strain>
    </source>
</reference>
<keyword evidence="1" id="KW-1133">Transmembrane helix</keyword>
<dbReference type="AlphaFoldDB" id="A0A437MLC9"/>
<keyword evidence="1" id="KW-0812">Transmembrane</keyword>
<organism evidence="2 3">
    <name type="scientific">Mucilaginibacter limnophilus</name>
    <dbReference type="NCBI Taxonomy" id="1932778"/>
    <lineage>
        <taxon>Bacteria</taxon>
        <taxon>Pseudomonadati</taxon>
        <taxon>Bacteroidota</taxon>
        <taxon>Sphingobacteriia</taxon>
        <taxon>Sphingobacteriales</taxon>
        <taxon>Sphingobacteriaceae</taxon>
        <taxon>Mucilaginibacter</taxon>
    </lineage>
</organism>
<proteinExistence type="predicted"/>
<keyword evidence="1" id="KW-0472">Membrane</keyword>
<sequence length="83" mass="9284">MKAHHSYIIPCGLFLFAICLFIRYHIGRRRFNRRGIGGLQQFSSYGKAVIITFLERLVLFIGNCCGLAGLGLLAVAGFDCIKF</sequence>
<evidence type="ECO:0000313" key="2">
    <source>
        <dbReference type="EMBL" id="RVT98439.1"/>
    </source>
</evidence>
<evidence type="ECO:0000256" key="1">
    <source>
        <dbReference type="SAM" id="Phobius"/>
    </source>
</evidence>
<name>A0A437MLC9_9SPHI</name>
<evidence type="ECO:0008006" key="4">
    <source>
        <dbReference type="Google" id="ProtNLM"/>
    </source>
</evidence>
<dbReference type="EMBL" id="SACK01000008">
    <property type="protein sequence ID" value="RVT98439.1"/>
    <property type="molecule type" value="Genomic_DNA"/>
</dbReference>
<feature type="transmembrane region" description="Helical" evidence="1">
    <location>
        <begin position="57"/>
        <end position="78"/>
    </location>
</feature>
<dbReference type="RefSeq" id="WP_127707034.1">
    <property type="nucleotide sequence ID" value="NZ_SACK01000008.1"/>
</dbReference>
<accession>A0A437MLC9</accession>
<dbReference type="Proteomes" id="UP000282759">
    <property type="component" value="Unassembled WGS sequence"/>
</dbReference>
<evidence type="ECO:0000313" key="3">
    <source>
        <dbReference type="Proteomes" id="UP000282759"/>
    </source>
</evidence>
<feature type="transmembrane region" description="Helical" evidence="1">
    <location>
        <begin position="6"/>
        <end position="26"/>
    </location>
</feature>
<gene>
    <name evidence="2" type="ORF">EOD41_16750</name>
</gene>
<protein>
    <recommendedName>
        <fullName evidence="4">Molybdenum ABC transporter permease</fullName>
    </recommendedName>
</protein>